<reference evidence="2 3" key="1">
    <citation type="submission" date="2016-07" db="EMBL/GenBank/DDBJ databases">
        <title>Pervasive Adenine N6-methylation of Active Genes in Fungi.</title>
        <authorList>
            <consortium name="DOE Joint Genome Institute"/>
            <person name="Mondo S.J."/>
            <person name="Dannebaum R.O."/>
            <person name="Kuo R.C."/>
            <person name="Labutti K."/>
            <person name="Haridas S."/>
            <person name="Kuo A."/>
            <person name="Salamov A."/>
            <person name="Ahrendt S.R."/>
            <person name="Lipzen A."/>
            <person name="Sullivan W."/>
            <person name="Andreopoulos W.B."/>
            <person name="Clum A."/>
            <person name="Lindquist E."/>
            <person name="Daum C."/>
            <person name="Ramamoorthy G.K."/>
            <person name="Gryganskyi A."/>
            <person name="Culley D."/>
            <person name="Magnuson J.K."/>
            <person name="James T.Y."/>
            <person name="O'Malley M.A."/>
            <person name="Stajich J.E."/>
            <person name="Spatafora J.W."/>
            <person name="Visel A."/>
            <person name="Grigoriev I.V."/>
        </authorList>
    </citation>
    <scope>NUCLEOTIDE SEQUENCE [LARGE SCALE GENOMIC DNA]</scope>
    <source>
        <strain evidence="2 3">CBS 115471</strain>
    </source>
</reference>
<accession>A0A1Y1ZLS8</accession>
<dbReference type="EMBL" id="MCFA01000063">
    <property type="protein sequence ID" value="ORY11200.1"/>
    <property type="molecule type" value="Genomic_DNA"/>
</dbReference>
<evidence type="ECO:0000256" key="1">
    <source>
        <dbReference type="SAM" id="MobiDB-lite"/>
    </source>
</evidence>
<evidence type="ECO:0000313" key="2">
    <source>
        <dbReference type="EMBL" id="ORY11200.1"/>
    </source>
</evidence>
<evidence type="ECO:0000313" key="3">
    <source>
        <dbReference type="Proteomes" id="UP000193144"/>
    </source>
</evidence>
<dbReference type="AlphaFoldDB" id="A0A1Y1ZLS8"/>
<organism evidence="2 3">
    <name type="scientific">Clohesyomyces aquaticus</name>
    <dbReference type="NCBI Taxonomy" id="1231657"/>
    <lineage>
        <taxon>Eukaryota</taxon>
        <taxon>Fungi</taxon>
        <taxon>Dikarya</taxon>
        <taxon>Ascomycota</taxon>
        <taxon>Pezizomycotina</taxon>
        <taxon>Dothideomycetes</taxon>
        <taxon>Pleosporomycetidae</taxon>
        <taxon>Pleosporales</taxon>
        <taxon>Lindgomycetaceae</taxon>
        <taxon>Clohesyomyces</taxon>
    </lineage>
</organism>
<name>A0A1Y1ZLS8_9PLEO</name>
<keyword evidence="3" id="KW-1185">Reference proteome</keyword>
<feature type="region of interest" description="Disordered" evidence="1">
    <location>
        <begin position="1"/>
        <end position="24"/>
    </location>
</feature>
<comment type="caution">
    <text evidence="2">The sequence shown here is derived from an EMBL/GenBank/DDBJ whole genome shotgun (WGS) entry which is preliminary data.</text>
</comment>
<protein>
    <submittedName>
        <fullName evidence="2">Uncharacterized protein</fullName>
    </submittedName>
</protein>
<gene>
    <name evidence="2" type="ORF">BCR34DRAFT_328756</name>
</gene>
<dbReference type="Proteomes" id="UP000193144">
    <property type="component" value="Unassembled WGS sequence"/>
</dbReference>
<sequence>MTLLSGPIRNKPHTHTYQSRYPLRPQVSLPAPTYPTNMLPALPQLVAQDHQSGRDFYNPKFSCTATNPPTYCQVPHNCAIGTVAPYHFRTNGYSYQQDHNPWFQPPLQSPIQLSAPAPPPAPAPPRKLQLMGALSPPCSMRLVRALKTYRQIWTCQVALI</sequence>
<proteinExistence type="predicted"/>